<organism evidence="1 2">
    <name type="scientific">Streptomyces graminofaciens</name>
    <dbReference type="NCBI Taxonomy" id="68212"/>
    <lineage>
        <taxon>Bacteria</taxon>
        <taxon>Bacillati</taxon>
        <taxon>Actinomycetota</taxon>
        <taxon>Actinomycetes</taxon>
        <taxon>Kitasatosporales</taxon>
        <taxon>Streptomycetaceae</taxon>
        <taxon>Streptomyces</taxon>
    </lineage>
</organism>
<accession>A0ABN5VNE7</accession>
<evidence type="ECO:0000313" key="2">
    <source>
        <dbReference type="Proteomes" id="UP001321542"/>
    </source>
</evidence>
<reference evidence="1 2" key="2">
    <citation type="journal article" date="2023" name="ChemBioChem">
        <title>Acyltransferase Domain Exchange between Two Independent Type I Polyketide Synthases in the Same Producer Strain of Macrolide Antibiotics.</title>
        <authorList>
            <person name="Kudo F."/>
            <person name="Kishikawa K."/>
            <person name="Tsuboi K."/>
            <person name="Kido T."/>
            <person name="Usui T."/>
            <person name="Hashimoto J."/>
            <person name="Shin-Ya K."/>
            <person name="Miyanaga A."/>
            <person name="Eguchi T."/>
        </authorList>
    </citation>
    <scope>NUCLEOTIDE SEQUENCE [LARGE SCALE GENOMIC DNA]</scope>
    <source>
        <strain evidence="1 2">A-8890</strain>
    </source>
</reference>
<keyword evidence="2" id="KW-1185">Reference proteome</keyword>
<protein>
    <submittedName>
        <fullName evidence="1">Uncharacterized protein</fullName>
    </submittedName>
</protein>
<name>A0ABN5VNE7_9ACTN</name>
<sequence>MSVPLPEFAEALAAVLRDLRAQCAVQPDVVADEDGPGVVLWAPDGSGQGVYAEPDGRSAVLLVDVAEQVQTWAVEALWAAGEPTVWPRCPEHPGSHPLTAAVEKGAAVWVCPRTATVASRVGELPTCRVGDRP</sequence>
<gene>
    <name evidence="1" type="ORF">SGFS_061010</name>
</gene>
<proteinExistence type="predicted"/>
<dbReference type="RefSeq" id="WP_286254858.1">
    <property type="nucleotide sequence ID" value="NZ_AP018448.1"/>
</dbReference>
<reference evidence="1 2" key="1">
    <citation type="journal article" date="2010" name="ChemBioChem">
        <title>Cloning and characterization of the biosynthetic gene cluster of 16-membered macrolide antibiotic FD-891: involvement of a dual functional cytochrome P450 monooxygenase catalyzing epoxidation and hydroxylation.</title>
        <authorList>
            <person name="Kudo F."/>
            <person name="Motegi A."/>
            <person name="Mizoue K."/>
            <person name="Eguchi T."/>
        </authorList>
    </citation>
    <scope>NUCLEOTIDE SEQUENCE [LARGE SCALE GENOMIC DNA]</scope>
    <source>
        <strain evidence="1 2">A-8890</strain>
    </source>
</reference>
<dbReference type="EMBL" id="AP018448">
    <property type="protein sequence ID" value="BBC34807.1"/>
    <property type="molecule type" value="Genomic_DNA"/>
</dbReference>
<dbReference type="Proteomes" id="UP001321542">
    <property type="component" value="Chromosome"/>
</dbReference>
<evidence type="ECO:0000313" key="1">
    <source>
        <dbReference type="EMBL" id="BBC34807.1"/>
    </source>
</evidence>